<dbReference type="Gene3D" id="2.60.40.3080">
    <property type="match status" value="1"/>
</dbReference>
<feature type="chain" id="PRO_5015652668" description="Secretion system C-terminal sorting domain-containing protein" evidence="2">
    <location>
        <begin position="24"/>
        <end position="285"/>
    </location>
</feature>
<protein>
    <recommendedName>
        <fullName evidence="3">Secretion system C-terminal sorting domain-containing protein</fullName>
    </recommendedName>
</protein>
<keyword evidence="5" id="KW-1185">Reference proteome</keyword>
<dbReference type="Proteomes" id="UP000237310">
    <property type="component" value="Unassembled WGS sequence"/>
</dbReference>
<dbReference type="NCBIfam" id="TIGR04183">
    <property type="entry name" value="Por_Secre_tail"/>
    <property type="match status" value="1"/>
</dbReference>
<dbReference type="EMBL" id="PQVG01000002">
    <property type="protein sequence ID" value="POY40600.1"/>
    <property type="molecule type" value="Genomic_DNA"/>
</dbReference>
<comment type="caution">
    <text evidence="4">The sequence shown here is derived from an EMBL/GenBank/DDBJ whole genome shotgun (WGS) entry which is preliminary data.</text>
</comment>
<accession>A0A2S5ADE1</accession>
<evidence type="ECO:0000256" key="2">
    <source>
        <dbReference type="SAM" id="SignalP"/>
    </source>
</evidence>
<dbReference type="AlphaFoldDB" id="A0A2S5ADE1"/>
<dbReference type="Pfam" id="PF18962">
    <property type="entry name" value="Por_Secre_tail"/>
    <property type="match status" value="1"/>
</dbReference>
<sequence length="285" mass="30391">MITKLHNLAGIAFLLCFSTIVSAQTTGTLTFSFNQPVPTSPAPTYTGFCVTAVWIENSAGTFIKTKMRYVGSSTQDHLPTFAVKAGGTASNALAATVNVTDAATGATRKNTTTPTGFGTKSFVWDGKNVVGATNGTTVADGVYKIWIESTWVDSGANNHQELSSYSFTKGPTSATTTAVGDTYVNTIVMNWVATGLGFEDVQHKEPAVVIYPVPSTGLFNLDLKNDIQNIKVYNLLGETVYSESLSTNNAETTKQINLSNFSNGNYVISLSNDNGVSNYEVILKK</sequence>
<dbReference type="RefSeq" id="WP_103804787.1">
    <property type="nucleotide sequence ID" value="NZ_PQVG01000002.1"/>
</dbReference>
<dbReference type="InterPro" id="IPR026444">
    <property type="entry name" value="Secre_tail"/>
</dbReference>
<organism evidence="4 5">
    <name type="scientific">Flavobacterium alvei</name>
    <dbReference type="NCBI Taxonomy" id="2080416"/>
    <lineage>
        <taxon>Bacteria</taxon>
        <taxon>Pseudomonadati</taxon>
        <taxon>Bacteroidota</taxon>
        <taxon>Flavobacteriia</taxon>
        <taxon>Flavobacteriales</taxon>
        <taxon>Flavobacteriaceae</taxon>
        <taxon>Flavobacterium</taxon>
    </lineage>
</organism>
<keyword evidence="1 2" id="KW-0732">Signal</keyword>
<evidence type="ECO:0000259" key="3">
    <source>
        <dbReference type="Pfam" id="PF18962"/>
    </source>
</evidence>
<name>A0A2S5ADE1_9FLAO</name>
<dbReference type="OrthoDB" id="1330274at2"/>
<feature type="domain" description="Secretion system C-terminal sorting" evidence="3">
    <location>
        <begin position="210"/>
        <end position="276"/>
    </location>
</feature>
<dbReference type="Gene3D" id="2.60.40.4070">
    <property type="match status" value="1"/>
</dbReference>
<gene>
    <name evidence="4" type="ORF">C3L50_03640</name>
</gene>
<evidence type="ECO:0000313" key="5">
    <source>
        <dbReference type="Proteomes" id="UP000237310"/>
    </source>
</evidence>
<feature type="signal peptide" evidence="2">
    <location>
        <begin position="1"/>
        <end position="23"/>
    </location>
</feature>
<proteinExistence type="predicted"/>
<evidence type="ECO:0000256" key="1">
    <source>
        <dbReference type="ARBA" id="ARBA00022729"/>
    </source>
</evidence>
<evidence type="ECO:0000313" key="4">
    <source>
        <dbReference type="EMBL" id="POY40600.1"/>
    </source>
</evidence>
<reference evidence="4 5" key="1">
    <citation type="submission" date="2018-01" db="EMBL/GenBank/DDBJ databases">
        <authorList>
            <person name="Gaut B.S."/>
            <person name="Morton B.R."/>
            <person name="Clegg M.T."/>
            <person name="Duvall M.R."/>
        </authorList>
    </citation>
    <scope>NUCLEOTIDE SEQUENCE [LARGE SCALE GENOMIC DNA]</scope>
    <source>
        <strain evidence="4 5">HR-AY</strain>
    </source>
</reference>